<protein>
    <submittedName>
        <fullName evidence="2">Uncharacterized protein</fullName>
    </submittedName>
</protein>
<evidence type="ECO:0000313" key="3">
    <source>
        <dbReference type="Proteomes" id="UP000266723"/>
    </source>
</evidence>
<evidence type="ECO:0000313" key="2">
    <source>
        <dbReference type="EMBL" id="KAF3596069.1"/>
    </source>
</evidence>
<organism evidence="2 3">
    <name type="scientific">Brassica cretica</name>
    <name type="common">Mustard</name>
    <dbReference type="NCBI Taxonomy" id="69181"/>
    <lineage>
        <taxon>Eukaryota</taxon>
        <taxon>Viridiplantae</taxon>
        <taxon>Streptophyta</taxon>
        <taxon>Embryophyta</taxon>
        <taxon>Tracheophyta</taxon>
        <taxon>Spermatophyta</taxon>
        <taxon>Magnoliopsida</taxon>
        <taxon>eudicotyledons</taxon>
        <taxon>Gunneridae</taxon>
        <taxon>Pentapetalae</taxon>
        <taxon>rosids</taxon>
        <taxon>malvids</taxon>
        <taxon>Brassicales</taxon>
        <taxon>Brassicaceae</taxon>
        <taxon>Brassiceae</taxon>
        <taxon>Brassica</taxon>
    </lineage>
</organism>
<name>A0ABQ7EGI7_BRACR</name>
<reference evidence="2 3" key="1">
    <citation type="journal article" date="2020" name="BMC Genomics">
        <title>Intraspecific diversification of the crop wild relative Brassica cretica Lam. using demographic model selection.</title>
        <authorList>
            <person name="Kioukis A."/>
            <person name="Michalopoulou V.A."/>
            <person name="Briers L."/>
            <person name="Pirintsos S."/>
            <person name="Studholme D.J."/>
            <person name="Pavlidis P."/>
            <person name="Sarris P.F."/>
        </authorList>
    </citation>
    <scope>NUCLEOTIDE SEQUENCE [LARGE SCALE GENOMIC DNA]</scope>
    <source>
        <strain evidence="3">cv. PFS-1207/04</strain>
    </source>
</reference>
<feature type="compositionally biased region" description="Polar residues" evidence="1">
    <location>
        <begin position="7"/>
        <end position="18"/>
    </location>
</feature>
<comment type="caution">
    <text evidence="2">The sequence shown here is derived from an EMBL/GenBank/DDBJ whole genome shotgun (WGS) entry which is preliminary data.</text>
</comment>
<accession>A0ABQ7EGI7</accession>
<proteinExistence type="predicted"/>
<feature type="region of interest" description="Disordered" evidence="1">
    <location>
        <begin position="163"/>
        <end position="199"/>
    </location>
</feature>
<gene>
    <name evidence="2" type="ORF">DY000_02020513</name>
</gene>
<dbReference type="Proteomes" id="UP000266723">
    <property type="component" value="Unassembled WGS sequence"/>
</dbReference>
<evidence type="ECO:0000256" key="1">
    <source>
        <dbReference type="SAM" id="MobiDB-lite"/>
    </source>
</evidence>
<feature type="region of interest" description="Disordered" evidence="1">
    <location>
        <begin position="1"/>
        <end position="22"/>
    </location>
</feature>
<sequence length="199" mass="21441">MPKPATPSRTHPGTSQPLGDSGMVVKLVEQENGVELVREKLDVANNCLDKEGINVELERSREVVEAGVMNVDGEGMELREVPENWEEADAILELVDEFQNLTDGEDKEVSKDDASGDLEESLVLGNTEGLESTTTAGGKKAGTRKQLFSIAAGGNNMKKFAQVLHSPRKRTTVKQGVRKGGGAKQAEEKGPSHPKQPKP</sequence>
<dbReference type="EMBL" id="QGKV02000299">
    <property type="protein sequence ID" value="KAF3596069.1"/>
    <property type="molecule type" value="Genomic_DNA"/>
</dbReference>
<keyword evidence="3" id="KW-1185">Reference proteome</keyword>